<dbReference type="Proteomes" id="UP000634780">
    <property type="component" value="Unassembled WGS sequence"/>
</dbReference>
<feature type="compositionally biased region" description="Basic residues" evidence="6">
    <location>
        <begin position="68"/>
        <end position="77"/>
    </location>
</feature>
<feature type="compositionally biased region" description="Basic residues" evidence="6">
    <location>
        <begin position="101"/>
        <end position="112"/>
    </location>
</feature>
<keyword evidence="4 5" id="KW-0067">ATP-binding</keyword>
<feature type="domain" description="Protein kinase" evidence="7">
    <location>
        <begin position="209"/>
        <end position="487"/>
    </location>
</feature>
<keyword evidence="2 5" id="KW-0547">Nucleotide-binding</keyword>
<evidence type="ECO:0000256" key="6">
    <source>
        <dbReference type="SAM" id="MobiDB-lite"/>
    </source>
</evidence>
<feature type="compositionally biased region" description="Basic and acidic residues" evidence="6">
    <location>
        <begin position="10"/>
        <end position="19"/>
    </location>
</feature>
<keyword evidence="9" id="KW-1185">Reference proteome</keyword>
<proteinExistence type="predicted"/>
<organism evidence="8 9">
    <name type="scientific">Streptomyces flavofungini</name>
    <dbReference type="NCBI Taxonomy" id="68200"/>
    <lineage>
        <taxon>Bacteria</taxon>
        <taxon>Bacillati</taxon>
        <taxon>Actinomycetota</taxon>
        <taxon>Actinomycetes</taxon>
        <taxon>Kitasatosporales</taxon>
        <taxon>Streptomycetaceae</taxon>
        <taxon>Streptomyces</taxon>
    </lineage>
</organism>
<sequence>MGAEQPQRAPDVRRGEPGGRGRAHQGRPGAPGRAGAVRVRPRRAARRGRAAALRRLGTAARLRERGPPGRRRHHPPRLRPGPDQALLRRPGRPLRAPPPRRPARPRPHRRPAHGPAGTDLADGEPGGGAVEHRLPRHQAAPPADRPRARRPGPPPQRQEGVPGLPRPALRPGARGRPGHPGRGGGGPVSARDDAPYVVEVARDYRVGRWTVREPLGTGAFGSVYAARRPGPADDGSGLPRTAALKFLPTGTRTPRQLAHLRELAERELELLRRLRDRPRLIRLYETLTVDDPALPALDGATVLVLERAETSLDRLTGSGPAPPAGPAILAQVCEGLGQLHAAGWVHGDLKPANVLLMRDGSARLADFSTAAELDGTHAYAPAFATVDYTPPELLWGEVGERGARIRPTADIWAFGVLAHHTLTGTFPWPGGTPSARRDAVVRYARGTDELRLSPRLPAAWRDIVTDCLSRTHAERARYDASLLLRRVTAVAAGAPPERRGLSRRAVRGRPRFRRRGRARLVAGATAALLALGVGIAWTTLADDGPGPDAARKRPTSSPTLVGDSRDVSRIPGADGRSGYDRCPLGAVCFFTGRDGAGDLCAWVGDDSHWQGGEAWCGWADDEAARSVFNHGRDTSMGEKYVDVIFYGRAHLKDRLDCVEVGARKNFPVPLRPRSHTWSPRC</sequence>
<feature type="compositionally biased region" description="Basic residues" evidence="6">
    <location>
        <begin position="39"/>
        <end position="49"/>
    </location>
</feature>
<dbReference type="Pfam" id="PF03995">
    <property type="entry name" value="Inhibitor_I36"/>
    <property type="match status" value="1"/>
</dbReference>
<keyword evidence="3 8" id="KW-0418">Kinase</keyword>
<evidence type="ECO:0000313" key="9">
    <source>
        <dbReference type="Proteomes" id="UP000634780"/>
    </source>
</evidence>
<feature type="compositionally biased region" description="Gly residues" evidence="6">
    <location>
        <begin position="178"/>
        <end position="187"/>
    </location>
</feature>
<gene>
    <name evidence="8" type="ORF">JGB26_15305</name>
</gene>
<dbReference type="PROSITE" id="PS00107">
    <property type="entry name" value="PROTEIN_KINASE_ATP"/>
    <property type="match status" value="1"/>
</dbReference>
<evidence type="ECO:0000313" key="8">
    <source>
        <dbReference type="EMBL" id="MBJ3808462.1"/>
    </source>
</evidence>
<dbReference type="InterPro" id="IPR017441">
    <property type="entry name" value="Protein_kinase_ATP_BS"/>
</dbReference>
<dbReference type="EMBL" id="JAEKOZ010000008">
    <property type="protein sequence ID" value="MBJ3808462.1"/>
    <property type="molecule type" value="Genomic_DNA"/>
</dbReference>
<feature type="compositionally biased region" description="Low complexity" evidence="6">
    <location>
        <begin position="157"/>
        <end position="174"/>
    </location>
</feature>
<dbReference type="SUPFAM" id="SSF56112">
    <property type="entry name" value="Protein kinase-like (PK-like)"/>
    <property type="match status" value="1"/>
</dbReference>
<reference evidence="8 9" key="1">
    <citation type="submission" date="2020-12" db="EMBL/GenBank/DDBJ databases">
        <title>Streptomyces typhae sp. nov., a novel endophytic actinomycete isolated from the root of cattail pollen (Typha angustifolia L.).</title>
        <authorList>
            <person name="Peng C."/>
            <person name="Liu C."/>
        </authorList>
    </citation>
    <scope>NUCLEOTIDE SEQUENCE [LARGE SCALE GENOMIC DNA]</scope>
    <source>
        <strain evidence="8 9">JCM 4753</strain>
    </source>
</reference>
<dbReference type="Gene3D" id="1.10.510.10">
    <property type="entry name" value="Transferase(Phosphotransferase) domain 1"/>
    <property type="match status" value="1"/>
</dbReference>
<dbReference type="PANTHER" id="PTHR43289:SF33">
    <property type="entry name" value="SERINE_THREONINE KINASE 31"/>
    <property type="match status" value="1"/>
</dbReference>
<feature type="compositionally biased region" description="Low complexity" evidence="6">
    <location>
        <begin position="50"/>
        <end position="60"/>
    </location>
</feature>
<evidence type="ECO:0000256" key="4">
    <source>
        <dbReference type="ARBA" id="ARBA00022840"/>
    </source>
</evidence>
<feature type="compositionally biased region" description="Low complexity" evidence="6">
    <location>
        <begin position="26"/>
        <end position="38"/>
    </location>
</feature>
<dbReference type="Pfam" id="PF00069">
    <property type="entry name" value="Pkinase"/>
    <property type="match status" value="1"/>
</dbReference>
<keyword evidence="1" id="KW-0808">Transferase</keyword>
<name>A0ABS0X5J4_9ACTN</name>
<dbReference type="PANTHER" id="PTHR43289">
    <property type="entry name" value="MITOGEN-ACTIVATED PROTEIN KINASE KINASE KINASE 20-RELATED"/>
    <property type="match status" value="1"/>
</dbReference>
<evidence type="ECO:0000259" key="7">
    <source>
        <dbReference type="PROSITE" id="PS50011"/>
    </source>
</evidence>
<comment type="caution">
    <text evidence="8">The sequence shown here is derived from an EMBL/GenBank/DDBJ whole genome shotgun (WGS) entry which is preliminary data.</text>
</comment>
<protein>
    <submittedName>
        <fullName evidence="8">Protein kinase</fullName>
    </submittedName>
</protein>
<dbReference type="PROSITE" id="PS50011">
    <property type="entry name" value="PROTEIN_KINASE_DOM"/>
    <property type="match status" value="1"/>
</dbReference>
<accession>A0ABS0X5J4</accession>
<feature type="region of interest" description="Disordered" evidence="6">
    <location>
        <begin position="1"/>
        <end position="192"/>
    </location>
</feature>
<dbReference type="SMART" id="SM00220">
    <property type="entry name" value="S_TKc"/>
    <property type="match status" value="1"/>
</dbReference>
<dbReference type="InterPro" id="IPR000719">
    <property type="entry name" value="Prot_kinase_dom"/>
</dbReference>
<evidence type="ECO:0000256" key="3">
    <source>
        <dbReference type="ARBA" id="ARBA00022777"/>
    </source>
</evidence>
<feature type="region of interest" description="Disordered" evidence="6">
    <location>
        <begin position="542"/>
        <end position="572"/>
    </location>
</feature>
<evidence type="ECO:0000256" key="5">
    <source>
        <dbReference type="PROSITE-ProRule" id="PRU10141"/>
    </source>
</evidence>
<evidence type="ECO:0000256" key="2">
    <source>
        <dbReference type="ARBA" id="ARBA00022741"/>
    </source>
</evidence>
<dbReference type="GO" id="GO:0016301">
    <property type="term" value="F:kinase activity"/>
    <property type="evidence" value="ECO:0007669"/>
    <property type="project" value="UniProtKB-KW"/>
</dbReference>
<feature type="binding site" evidence="5">
    <location>
        <position position="245"/>
    </location>
    <ligand>
        <name>ATP</name>
        <dbReference type="ChEBI" id="CHEBI:30616"/>
    </ligand>
</feature>
<dbReference type="InterPro" id="IPR011009">
    <property type="entry name" value="Kinase-like_dom_sf"/>
</dbReference>
<evidence type="ECO:0000256" key="1">
    <source>
        <dbReference type="ARBA" id="ARBA00022679"/>
    </source>
</evidence>
<dbReference type="Gene3D" id="3.30.200.20">
    <property type="entry name" value="Phosphorylase Kinase, domain 1"/>
    <property type="match status" value="1"/>
</dbReference>